<proteinExistence type="predicted"/>
<evidence type="ECO:0000313" key="2">
    <source>
        <dbReference type="Proteomes" id="UP000233325"/>
    </source>
</evidence>
<name>A0A2N2E146_9BACT</name>
<gene>
    <name evidence="1" type="ORF">CVU83_01700</name>
</gene>
<dbReference type="Proteomes" id="UP000233325">
    <property type="component" value="Unassembled WGS sequence"/>
</dbReference>
<sequence length="268" mass="28949">MNKNEIEKIKALVANKQIELLTKKTEEVLAELKKTPRIQFVTDMPSEVHMSNFEKSPDSVSVKNLGDIKFPEFPEIKIPDSIIVKNFPEQKEIQKVEIINHKEAKDNSPFFSKLITKAAESIGEVFRGLWEGGISIKQNNKKTPLYVVHVDEKGAPIGRQDFQVFGGIGGGSSSQIPTQIKSGKVAVETAGTPVALGVATSKTKKVTITSAFANAGMIWIGDSEVSAADGIGIPLSQGSTYELELNNLASIFIDAESSGDSVSFVALS</sequence>
<protein>
    <submittedName>
        <fullName evidence="1">Uncharacterized protein</fullName>
    </submittedName>
</protein>
<dbReference type="EMBL" id="PHAH01000018">
    <property type="protein sequence ID" value="PKM88406.1"/>
    <property type="molecule type" value="Genomic_DNA"/>
</dbReference>
<accession>A0A2N2E146</accession>
<organism evidence="1 2">
    <name type="scientific">Candidatus Falkowbacteria bacterium HGW-Falkowbacteria-2</name>
    <dbReference type="NCBI Taxonomy" id="2013769"/>
    <lineage>
        <taxon>Bacteria</taxon>
        <taxon>Candidatus Falkowiibacteriota</taxon>
    </lineage>
</organism>
<dbReference type="AlphaFoldDB" id="A0A2N2E146"/>
<comment type="caution">
    <text evidence="1">The sequence shown here is derived from an EMBL/GenBank/DDBJ whole genome shotgun (WGS) entry which is preliminary data.</text>
</comment>
<reference evidence="1 2" key="1">
    <citation type="journal article" date="2017" name="ISME J.">
        <title>Potential for microbial H2 and metal transformations associated with novel bacteria and archaea in deep terrestrial subsurface sediments.</title>
        <authorList>
            <person name="Hernsdorf A.W."/>
            <person name="Amano Y."/>
            <person name="Miyakawa K."/>
            <person name="Ise K."/>
            <person name="Suzuki Y."/>
            <person name="Anantharaman K."/>
            <person name="Probst A."/>
            <person name="Burstein D."/>
            <person name="Thomas B.C."/>
            <person name="Banfield J.F."/>
        </authorList>
    </citation>
    <scope>NUCLEOTIDE SEQUENCE [LARGE SCALE GENOMIC DNA]</scope>
    <source>
        <strain evidence="1">HGW-Falkowbacteria-2</strain>
    </source>
</reference>
<evidence type="ECO:0000313" key="1">
    <source>
        <dbReference type="EMBL" id="PKM88406.1"/>
    </source>
</evidence>